<sequence length="72" mass="8192">MATSTSKLFNLNDVASTVQDEQKIPERYEARTINNKKEILKDENKIRDNEMKSKRATVTANGNKENGEIPPK</sequence>
<proteinExistence type="predicted"/>
<evidence type="ECO:0000313" key="2">
    <source>
        <dbReference type="Proteomes" id="UP000663844"/>
    </source>
</evidence>
<evidence type="ECO:0000313" key="1">
    <source>
        <dbReference type="EMBL" id="CAF4433912.1"/>
    </source>
</evidence>
<gene>
    <name evidence="1" type="ORF">OXD698_LOCUS53402</name>
</gene>
<organism evidence="1 2">
    <name type="scientific">Adineta steineri</name>
    <dbReference type="NCBI Taxonomy" id="433720"/>
    <lineage>
        <taxon>Eukaryota</taxon>
        <taxon>Metazoa</taxon>
        <taxon>Spiralia</taxon>
        <taxon>Gnathifera</taxon>
        <taxon>Rotifera</taxon>
        <taxon>Eurotatoria</taxon>
        <taxon>Bdelloidea</taxon>
        <taxon>Adinetida</taxon>
        <taxon>Adinetidae</taxon>
        <taxon>Adineta</taxon>
    </lineage>
</organism>
<accession>A0A820RDG1</accession>
<name>A0A820RDG1_9BILA</name>
<reference evidence="1" key="1">
    <citation type="submission" date="2021-02" db="EMBL/GenBank/DDBJ databases">
        <authorList>
            <person name="Nowell W R."/>
        </authorList>
    </citation>
    <scope>NUCLEOTIDE SEQUENCE</scope>
</reference>
<dbReference type="AlphaFoldDB" id="A0A820RDG1"/>
<dbReference type="EMBL" id="CAJOAZ010030567">
    <property type="protein sequence ID" value="CAF4433912.1"/>
    <property type="molecule type" value="Genomic_DNA"/>
</dbReference>
<comment type="caution">
    <text evidence="1">The sequence shown here is derived from an EMBL/GenBank/DDBJ whole genome shotgun (WGS) entry which is preliminary data.</text>
</comment>
<protein>
    <submittedName>
        <fullName evidence="1">Uncharacterized protein</fullName>
    </submittedName>
</protein>
<dbReference type="Proteomes" id="UP000663844">
    <property type="component" value="Unassembled WGS sequence"/>
</dbReference>
<feature type="non-terminal residue" evidence="1">
    <location>
        <position position="1"/>
    </location>
</feature>